<proteinExistence type="predicted"/>
<dbReference type="GO" id="GO:0045727">
    <property type="term" value="P:positive regulation of translation"/>
    <property type="evidence" value="ECO:0007669"/>
    <property type="project" value="TreeGrafter"/>
</dbReference>
<dbReference type="EMBL" id="UYJE01002822">
    <property type="protein sequence ID" value="VDI13904.1"/>
    <property type="molecule type" value="Genomic_DNA"/>
</dbReference>
<name>A0A8B6D628_MYTGA</name>
<dbReference type="SUPFAM" id="SSF54791">
    <property type="entry name" value="Eukaryotic type KH-domain (KH-domain type I)"/>
    <property type="match status" value="2"/>
</dbReference>
<evidence type="ECO:0000313" key="4">
    <source>
        <dbReference type="EMBL" id="VDI13904.1"/>
    </source>
</evidence>
<dbReference type="PANTHER" id="PTHR10603:SF7">
    <property type="entry name" value="FRAGILE X MESSENGER RIBONUCLEOPROTEIN 1 HOMOLOG"/>
    <property type="match status" value="1"/>
</dbReference>
<dbReference type="Pfam" id="PF00013">
    <property type="entry name" value="KH_1"/>
    <property type="match status" value="2"/>
</dbReference>
<accession>A0A8B6D628</accession>
<dbReference type="GO" id="GO:0005634">
    <property type="term" value="C:nucleus"/>
    <property type="evidence" value="ECO:0007669"/>
    <property type="project" value="TreeGrafter"/>
</dbReference>
<reference evidence="4" key="1">
    <citation type="submission" date="2018-11" db="EMBL/GenBank/DDBJ databases">
        <authorList>
            <person name="Alioto T."/>
            <person name="Alioto T."/>
        </authorList>
    </citation>
    <scope>NUCLEOTIDE SEQUENCE</scope>
</reference>
<dbReference type="GO" id="GO:0045182">
    <property type="term" value="F:translation regulator activity"/>
    <property type="evidence" value="ECO:0007669"/>
    <property type="project" value="TreeGrafter"/>
</dbReference>
<keyword evidence="5" id="KW-1185">Reference proteome</keyword>
<dbReference type="Gene3D" id="3.30.1370.10">
    <property type="entry name" value="K Homology domain, type 1"/>
    <property type="match status" value="2"/>
</dbReference>
<evidence type="ECO:0000256" key="2">
    <source>
        <dbReference type="SAM" id="MobiDB-lite"/>
    </source>
</evidence>
<dbReference type="InterPro" id="IPR004087">
    <property type="entry name" value="KH_dom"/>
</dbReference>
<dbReference type="SMART" id="SM00322">
    <property type="entry name" value="KH"/>
    <property type="match status" value="2"/>
</dbReference>
<feature type="region of interest" description="Disordered" evidence="2">
    <location>
        <begin position="449"/>
        <end position="489"/>
    </location>
</feature>
<evidence type="ECO:0000313" key="5">
    <source>
        <dbReference type="Proteomes" id="UP000596742"/>
    </source>
</evidence>
<organism evidence="4 5">
    <name type="scientific">Mytilus galloprovincialis</name>
    <name type="common">Mediterranean mussel</name>
    <dbReference type="NCBI Taxonomy" id="29158"/>
    <lineage>
        <taxon>Eukaryota</taxon>
        <taxon>Metazoa</taxon>
        <taxon>Spiralia</taxon>
        <taxon>Lophotrochozoa</taxon>
        <taxon>Mollusca</taxon>
        <taxon>Bivalvia</taxon>
        <taxon>Autobranchia</taxon>
        <taxon>Pteriomorphia</taxon>
        <taxon>Mytilida</taxon>
        <taxon>Mytiloidea</taxon>
        <taxon>Mytilidae</taxon>
        <taxon>Mytilinae</taxon>
        <taxon>Mytilus</taxon>
    </lineage>
</organism>
<dbReference type="InterPro" id="IPR004088">
    <property type="entry name" value="KH_dom_type_1"/>
</dbReference>
<dbReference type="PANTHER" id="PTHR10603">
    <property type="entry name" value="FRAGILE X MENTAL RETARDATION SYNDROME-RELATED PROTEIN"/>
    <property type="match status" value="1"/>
</dbReference>
<dbReference type="GO" id="GO:0048513">
    <property type="term" value="P:animal organ development"/>
    <property type="evidence" value="ECO:0007669"/>
    <property type="project" value="TreeGrafter"/>
</dbReference>
<dbReference type="GO" id="GO:0099577">
    <property type="term" value="P:regulation of translation at presynapse, modulating synaptic transmission"/>
    <property type="evidence" value="ECO:0007669"/>
    <property type="project" value="TreeGrafter"/>
</dbReference>
<dbReference type="InterPro" id="IPR036612">
    <property type="entry name" value="KH_dom_type_1_sf"/>
</dbReference>
<dbReference type="GO" id="GO:0051028">
    <property type="term" value="P:mRNA transport"/>
    <property type="evidence" value="ECO:0007669"/>
    <property type="project" value="TreeGrafter"/>
</dbReference>
<dbReference type="GO" id="GO:0003730">
    <property type="term" value="F:mRNA 3'-UTR binding"/>
    <property type="evidence" value="ECO:0007669"/>
    <property type="project" value="TreeGrafter"/>
</dbReference>
<feature type="domain" description="K Homology" evidence="3">
    <location>
        <begin position="287"/>
        <end position="345"/>
    </location>
</feature>
<evidence type="ECO:0000259" key="3">
    <source>
        <dbReference type="SMART" id="SM00322"/>
    </source>
</evidence>
<evidence type="ECO:0000256" key="1">
    <source>
        <dbReference type="PROSITE-ProRule" id="PRU00117"/>
    </source>
</evidence>
<dbReference type="OrthoDB" id="6199398at2759"/>
<keyword evidence="1" id="KW-0694">RNA-binding</keyword>
<dbReference type="GO" id="GO:0010494">
    <property type="term" value="C:cytoplasmic stress granule"/>
    <property type="evidence" value="ECO:0007669"/>
    <property type="project" value="TreeGrafter"/>
</dbReference>
<comment type="caution">
    <text evidence="4">The sequence shown here is derived from an EMBL/GenBank/DDBJ whole genome shotgun (WGS) entry which is preliminary data.</text>
</comment>
<dbReference type="Proteomes" id="UP000596742">
    <property type="component" value="Unassembled WGS sequence"/>
</dbReference>
<protein>
    <recommendedName>
        <fullName evidence="3">K Homology domain-containing protein</fullName>
    </recommendedName>
</protein>
<dbReference type="CDD" id="cd22426">
    <property type="entry name" value="KH_I_FMR1_FXR_rpt2"/>
    <property type="match status" value="1"/>
</dbReference>
<dbReference type="GO" id="GO:0043005">
    <property type="term" value="C:neuron projection"/>
    <property type="evidence" value="ECO:0007669"/>
    <property type="project" value="TreeGrafter"/>
</dbReference>
<dbReference type="PROSITE" id="PS50084">
    <property type="entry name" value="KH_TYPE_1"/>
    <property type="match status" value="2"/>
</dbReference>
<gene>
    <name evidence="4" type="ORF">MGAL_10B046708</name>
</gene>
<sequence length="685" mass="80679">MSNRKNRSFKARDKKRKIAKNKEKRKIYNINRQHKRRQYKHTEKVQRAAKYVDIFTKEKLCNAEILVLAKGLKFIPSPNLRHAKKTLINDFNELARKMRCKYHFDNGSHQYNRHPFLSKSGYKPYLANNAIENYLFSTRIELEKIQIKSFKDNLPKHERKALQSLRSNDRIIIKKADKNSSTVVLDKELYIKMANDQLNDNVHYERIYESHTTEVLDSINTIIHRLHNESYIDEVTFKFLINDQGKRLGRLYFLPKLHKINQSDREKIKTDINHLQNVNVPGRPIPVLYTEIFMVPFTLMGLAIGRDGSNIKKSKKITGVRSVINEKQPDGYKFTVIGESQKAVHEARCVLEFKQQNYTVPNHLAGRVIGKNGNVIKDVIDKSFVKKIETQNKEENAVVTFNIIGSKEAIQRAVLMLNNKLEEIECMNERIQGNAVIKKLFYHGRKEIPFKGENKENRHQKQDKKGSRSKTPNKDRHKKQDKKGSRSKAPDEDCFVFFLKNKMLRRLDYVKKQKQKQRALLKLDKVNVKMEKKNQCQRKLSKRGLPNDLQLLIDEFVHSNSSFIENIMADYLNEEEEIYYGRTCVNFGSPRKPKEKKDICFEKCKEIEIKREDEQSWWLKPQPTKDTWEEWDSDEESGISTELEQFEKDETNARYNCLSDNLTNQLLSVNDKTETSVAYNVDDWW</sequence>
<dbReference type="GO" id="GO:0048170">
    <property type="term" value="P:positive regulation of long-term neuronal synaptic plasticity"/>
    <property type="evidence" value="ECO:0007669"/>
    <property type="project" value="TreeGrafter"/>
</dbReference>
<dbReference type="AlphaFoldDB" id="A0A8B6D628"/>
<dbReference type="InterPro" id="IPR040148">
    <property type="entry name" value="FMR1"/>
</dbReference>
<feature type="domain" description="K Homology" evidence="3">
    <location>
        <begin position="352"/>
        <end position="422"/>
    </location>
</feature>
<dbReference type="GO" id="GO:0098793">
    <property type="term" value="C:presynapse"/>
    <property type="evidence" value="ECO:0007669"/>
    <property type="project" value="GOC"/>
</dbReference>
<feature type="compositionally biased region" description="Basic and acidic residues" evidence="2">
    <location>
        <begin position="449"/>
        <end position="466"/>
    </location>
</feature>
<dbReference type="GO" id="GO:0043488">
    <property type="term" value="P:regulation of mRNA stability"/>
    <property type="evidence" value="ECO:0007669"/>
    <property type="project" value="TreeGrafter"/>
</dbReference>